<keyword evidence="15" id="KW-1185">Reference proteome</keyword>
<evidence type="ECO:0000256" key="7">
    <source>
        <dbReference type="ARBA" id="ARBA00022989"/>
    </source>
</evidence>
<dbReference type="InterPro" id="IPR000568">
    <property type="entry name" value="ATP_synth_F0_asu"/>
</dbReference>
<organism evidence="14 15">
    <name type="scientific">Flavobacterium sedimenticola</name>
    <dbReference type="NCBI Taxonomy" id="3043286"/>
    <lineage>
        <taxon>Bacteria</taxon>
        <taxon>Pseudomonadati</taxon>
        <taxon>Bacteroidota</taxon>
        <taxon>Flavobacteriia</taxon>
        <taxon>Flavobacteriales</taxon>
        <taxon>Flavobacteriaceae</taxon>
        <taxon>Flavobacterium</taxon>
    </lineage>
</organism>
<dbReference type="PANTHER" id="PTHR11410:SF0">
    <property type="entry name" value="ATP SYNTHASE SUBUNIT A"/>
    <property type="match status" value="1"/>
</dbReference>
<evidence type="ECO:0000256" key="8">
    <source>
        <dbReference type="ARBA" id="ARBA00023065"/>
    </source>
</evidence>
<keyword evidence="6 11" id="KW-0375">Hydrogen ion transport</keyword>
<comment type="similarity">
    <text evidence="2 11 12">Belongs to the ATPase A chain family.</text>
</comment>
<dbReference type="EMBL" id="JASGBP010000001">
    <property type="protein sequence ID" value="MDI9256136.1"/>
    <property type="molecule type" value="Genomic_DNA"/>
</dbReference>
<reference evidence="14 15" key="1">
    <citation type="submission" date="2023-05" db="EMBL/GenBank/DDBJ databases">
        <title>Flavobacterium sedimenti sp. nov., isolated from the sediment.</title>
        <authorList>
            <person name="Wu N."/>
        </authorList>
    </citation>
    <scope>NUCLEOTIDE SEQUENCE [LARGE SCALE GENOMIC DNA]</scope>
    <source>
        <strain evidence="14 15">YZ-48</strain>
    </source>
</reference>
<dbReference type="Gene3D" id="1.20.120.220">
    <property type="entry name" value="ATP synthase, F0 complex, subunit A"/>
    <property type="match status" value="1"/>
</dbReference>
<keyword evidence="5 11" id="KW-0812">Transmembrane</keyword>
<keyword evidence="13" id="KW-0732">Signal</keyword>
<keyword evidence="7 11" id="KW-1133">Transmembrane helix</keyword>
<feature type="chain" id="PRO_5045761682" description="ATP synthase subunit a" evidence="13">
    <location>
        <begin position="26"/>
        <end position="396"/>
    </location>
</feature>
<dbReference type="InterPro" id="IPR045083">
    <property type="entry name" value="ATP_synth_F0_asu_bact/mt"/>
</dbReference>
<evidence type="ECO:0000256" key="6">
    <source>
        <dbReference type="ARBA" id="ARBA00022781"/>
    </source>
</evidence>
<feature type="signal peptide" evidence="13">
    <location>
        <begin position="1"/>
        <end position="25"/>
    </location>
</feature>
<evidence type="ECO:0000256" key="10">
    <source>
        <dbReference type="ARBA" id="ARBA00023310"/>
    </source>
</evidence>
<evidence type="ECO:0000256" key="5">
    <source>
        <dbReference type="ARBA" id="ARBA00022692"/>
    </source>
</evidence>
<keyword evidence="9 11" id="KW-0472">Membrane</keyword>
<keyword evidence="4 11" id="KW-0138">CF(0)</keyword>
<dbReference type="Proteomes" id="UP001230035">
    <property type="component" value="Unassembled WGS sequence"/>
</dbReference>
<feature type="transmembrane region" description="Helical" evidence="11">
    <location>
        <begin position="258"/>
        <end position="276"/>
    </location>
</feature>
<keyword evidence="11" id="KW-1003">Cell membrane</keyword>
<feature type="transmembrane region" description="Helical" evidence="11">
    <location>
        <begin position="348"/>
        <end position="377"/>
    </location>
</feature>
<keyword evidence="3 11" id="KW-0813">Transport</keyword>
<sequence>MVFSKKPLQIIIAALVAFLPLVSIANPTGDSTHVAAEVTHKAASNSHEAHGAAENLTEEQKADLERKAYIKHHLMDSHDFTLFTYGGEEHPTHVGFPLPVILWDGGLHVFLSSKFEHGEAVAESKGNYYKINHHDGLIYKTDAQGNFTEDEKGHVTNAKPLDFSITKNVFMILVVGLLLFLLFAGLGKSYKKNGSIAKGAGRFFEPIILYIRDDIAIPNIGEKHYKKYMSFLLTIFFFIWFLNMFGLTPLGVNITGNLAITASLAVITYLITTFTAKKDYWGHIFWMPGVPVPMKFILAPIELLGTIIKPFSLMIRLYANMVAGHIVLMSLIALMYTFNSPIGSPLSFFLAFVLSLLEILVALLQAYIFTMLAALYFGAAVEEHHHDEHHHEAAHH</sequence>
<evidence type="ECO:0000256" key="4">
    <source>
        <dbReference type="ARBA" id="ARBA00022547"/>
    </source>
</evidence>
<evidence type="ECO:0000313" key="14">
    <source>
        <dbReference type="EMBL" id="MDI9256136.1"/>
    </source>
</evidence>
<proteinExistence type="inferred from homology"/>
<dbReference type="Pfam" id="PF00119">
    <property type="entry name" value="ATP-synt_A"/>
    <property type="match status" value="1"/>
</dbReference>
<dbReference type="CDD" id="cd00310">
    <property type="entry name" value="ATP-synt_Fo_a_6"/>
    <property type="match status" value="1"/>
</dbReference>
<dbReference type="InterPro" id="IPR035908">
    <property type="entry name" value="F0_ATP_A_sf"/>
</dbReference>
<protein>
    <recommendedName>
        <fullName evidence="11 12">ATP synthase subunit a</fullName>
    </recommendedName>
    <alternativeName>
        <fullName evidence="11">ATP synthase F0 sector subunit a</fullName>
    </alternativeName>
    <alternativeName>
        <fullName evidence="11">F-ATPase subunit 6</fullName>
    </alternativeName>
</protein>
<keyword evidence="8 11" id="KW-0406">Ion transport</keyword>
<comment type="subcellular location">
    <subcellularLocation>
        <location evidence="11 12">Cell membrane</location>
        <topology evidence="11 12">Multi-pass membrane protein</topology>
    </subcellularLocation>
    <subcellularLocation>
        <location evidence="1">Membrane</location>
        <topology evidence="1">Multi-pass membrane protein</topology>
    </subcellularLocation>
</comment>
<evidence type="ECO:0000256" key="13">
    <source>
        <dbReference type="SAM" id="SignalP"/>
    </source>
</evidence>
<name>A0ABT6XM17_9FLAO</name>
<dbReference type="PANTHER" id="PTHR11410">
    <property type="entry name" value="ATP SYNTHASE SUBUNIT A"/>
    <property type="match status" value="1"/>
</dbReference>
<comment type="function">
    <text evidence="11 12">Key component of the proton channel; it plays a direct role in the translocation of protons across the membrane.</text>
</comment>
<evidence type="ECO:0000256" key="9">
    <source>
        <dbReference type="ARBA" id="ARBA00023136"/>
    </source>
</evidence>
<evidence type="ECO:0000313" key="15">
    <source>
        <dbReference type="Proteomes" id="UP001230035"/>
    </source>
</evidence>
<keyword evidence="10 11" id="KW-0066">ATP synthesis</keyword>
<evidence type="ECO:0000256" key="1">
    <source>
        <dbReference type="ARBA" id="ARBA00004141"/>
    </source>
</evidence>
<dbReference type="SUPFAM" id="SSF81336">
    <property type="entry name" value="F1F0 ATP synthase subunit A"/>
    <property type="match status" value="1"/>
</dbReference>
<comment type="caution">
    <text evidence="14">The sequence shown here is derived from an EMBL/GenBank/DDBJ whole genome shotgun (WGS) entry which is preliminary data.</text>
</comment>
<evidence type="ECO:0000256" key="3">
    <source>
        <dbReference type="ARBA" id="ARBA00022448"/>
    </source>
</evidence>
<accession>A0ABT6XM17</accession>
<evidence type="ECO:0000256" key="12">
    <source>
        <dbReference type="RuleBase" id="RU000483"/>
    </source>
</evidence>
<feature type="transmembrane region" description="Helical" evidence="11">
    <location>
        <begin position="231"/>
        <end position="252"/>
    </location>
</feature>
<dbReference type="HAMAP" id="MF_01393">
    <property type="entry name" value="ATP_synth_a_bact"/>
    <property type="match status" value="1"/>
</dbReference>
<feature type="transmembrane region" description="Helical" evidence="11">
    <location>
        <begin position="317"/>
        <end position="336"/>
    </location>
</feature>
<feature type="transmembrane region" description="Helical" evidence="11">
    <location>
        <begin position="169"/>
        <end position="186"/>
    </location>
</feature>
<dbReference type="PRINTS" id="PR00123">
    <property type="entry name" value="ATPASEA"/>
</dbReference>
<dbReference type="RefSeq" id="WP_283237821.1">
    <property type="nucleotide sequence ID" value="NZ_JASGBP010000001.1"/>
</dbReference>
<evidence type="ECO:0000256" key="11">
    <source>
        <dbReference type="HAMAP-Rule" id="MF_01393"/>
    </source>
</evidence>
<evidence type="ECO:0000256" key="2">
    <source>
        <dbReference type="ARBA" id="ARBA00006810"/>
    </source>
</evidence>
<dbReference type="NCBIfam" id="TIGR01131">
    <property type="entry name" value="ATP_synt_6_or_A"/>
    <property type="match status" value="1"/>
</dbReference>
<gene>
    <name evidence="11 14" type="primary">atpB</name>
    <name evidence="14" type="ORF">QHT84_01775</name>
</gene>